<comment type="caution">
    <text evidence="1">The sequence shown here is derived from an EMBL/GenBank/DDBJ whole genome shotgun (WGS) entry which is preliminary data.</text>
</comment>
<reference evidence="1" key="1">
    <citation type="submission" date="2022-07" db="EMBL/GenBank/DDBJ databases">
        <title>Phylogenomic reconstructions and comparative analyses of Kickxellomycotina fungi.</title>
        <authorList>
            <person name="Reynolds N.K."/>
            <person name="Stajich J.E."/>
            <person name="Barry K."/>
            <person name="Grigoriev I.V."/>
            <person name="Crous P."/>
            <person name="Smith M.E."/>
        </authorList>
    </citation>
    <scope>NUCLEOTIDE SEQUENCE</scope>
    <source>
        <strain evidence="1">Benny 63K</strain>
    </source>
</reference>
<organism evidence="1 2">
    <name type="scientific">Kickxella alabastrina</name>
    <dbReference type="NCBI Taxonomy" id="61397"/>
    <lineage>
        <taxon>Eukaryota</taxon>
        <taxon>Fungi</taxon>
        <taxon>Fungi incertae sedis</taxon>
        <taxon>Zoopagomycota</taxon>
        <taxon>Kickxellomycotina</taxon>
        <taxon>Kickxellomycetes</taxon>
        <taxon>Kickxellales</taxon>
        <taxon>Kickxellaceae</taxon>
        <taxon>Kickxella</taxon>
    </lineage>
</organism>
<keyword evidence="2" id="KW-1185">Reference proteome</keyword>
<proteinExistence type="predicted"/>
<sequence>MLQDAIALDTPAELAILLSQSSSDPHVLPQDSHGFVRHAQFATMSRLLTCLVNERLTSALCCVTAPGSPDFLLVTGPVKVANSNTWVAGTLVFQLRHRPILASAPDGWTNAWPVRFLDPEDLGLCAWRTDCVDLAQNTWSGATLECPKELMRHIGGWGALDRDAVEIICQELHSSMEHQAHAYAQQASGRTVPSMQKASDIDWEQSIVEGHATHPMHRARHALPPLEPLEPHTEFRHLRLRFVAVAREQMTVRGDYHELLMPLLQAAKPLGSAKGTMLDKVDLQSQVVVPVHPLHLPAVRARFPFARVLDFDADAEAQASLRTVSPKDLRASGLDVKLPLGVKTSSALRTISTYSAFLGPQLTPLLAPILAYSNAPLLSSEPASAILNDSDPDTAKYLACILRRNPQSLCAENERAVVAAALTERLANGSSAVCALWPNLETVSQKREFLRTYTGLLFDAFLPPLMTHAFAFEAHQQNTLVRVSAATGIPVGFVIRDFGGIMVHMPTFSEASHGVIIPMLPGNSTTAESPEEAYGVAFHALVQCQIHRLVRALDLHYAGGGWQIVRDEFARVVPRDVPLWQAWMREEVPLKSFVTMKLGGLYRDYVYSTVPNILLYRDESLGLVEA</sequence>
<dbReference type="Proteomes" id="UP001150581">
    <property type="component" value="Unassembled WGS sequence"/>
</dbReference>
<dbReference type="EMBL" id="JANBPG010002317">
    <property type="protein sequence ID" value="KAJ1886217.1"/>
    <property type="molecule type" value="Genomic_DNA"/>
</dbReference>
<accession>A0ACC1I321</accession>
<name>A0ACC1I321_9FUNG</name>
<protein>
    <submittedName>
        <fullName evidence="1">Uncharacterized protein</fullName>
    </submittedName>
</protein>
<evidence type="ECO:0000313" key="1">
    <source>
        <dbReference type="EMBL" id="KAJ1886217.1"/>
    </source>
</evidence>
<gene>
    <name evidence="1" type="ORF">LPJ66_009735</name>
</gene>
<evidence type="ECO:0000313" key="2">
    <source>
        <dbReference type="Proteomes" id="UP001150581"/>
    </source>
</evidence>